<sequence length="591" mass="69688">MKAKVFCEKTENEYIEIERDEHRCKTQKYDPEKYQKLCKFVLPLNFEIRSKMEYGKGKKQLIIFDGDDKTKCFIYQYNTHGNYFVCNGCKNRNVYAKLAQNSDGEDYIILSPTEHTCSSRPYIQESEEIIIRSPNFKYLEKSAKGPPKLFIFDPKDKNLSYVFSPVYGAKKSNRFQCQECTKQEVEREKFIQRMDGREVKGIVTVELCEEDNGIFFVRTNKNQKHLCFPQKYQPEKYEPKKPMDPKKYFYFRSADSRKALYIAVYYPEDRTLCYQLCYNKTDNRFKCSYCSSHHGKTTSAKHHFDQDGNEYIVSLSENHLCKPFKVGTLKQSGIKILKASGIPFIKESIKSKEKDEEIDKSRIIKAPNFELRLKIDKNEEKYVILGQNNHICEPFKYKPQNEIIEAPNFAIFNKDDKKKPTKLIIFISPEKDRCYQFTFHNSNKSFRCNVCFNIDKKNIVTAKICQYSNGEEYVQMITNGHICTPKSFVLEEFIPKVVPSTRFKIFDGGRGRPNTRLVVFDKEKKDFVYDYKLDQRVYYTCEYCKKTNVTVIAKLQENDNGEKYLELGTAKHVCKPRKFDPQVYKKARLTR</sequence>
<accession>A0AC34G3B9</accession>
<organism evidence="1 2">
    <name type="scientific">Panagrolaimus sp. ES5</name>
    <dbReference type="NCBI Taxonomy" id="591445"/>
    <lineage>
        <taxon>Eukaryota</taxon>
        <taxon>Metazoa</taxon>
        <taxon>Ecdysozoa</taxon>
        <taxon>Nematoda</taxon>
        <taxon>Chromadorea</taxon>
        <taxon>Rhabditida</taxon>
        <taxon>Tylenchina</taxon>
        <taxon>Panagrolaimomorpha</taxon>
        <taxon>Panagrolaimoidea</taxon>
        <taxon>Panagrolaimidae</taxon>
        <taxon>Panagrolaimus</taxon>
    </lineage>
</organism>
<name>A0AC34G3B9_9BILA</name>
<protein>
    <submittedName>
        <fullName evidence="2">Uncharacterized protein</fullName>
    </submittedName>
</protein>
<reference evidence="2" key="1">
    <citation type="submission" date="2022-11" db="UniProtKB">
        <authorList>
            <consortium name="WormBaseParasite"/>
        </authorList>
    </citation>
    <scope>IDENTIFICATION</scope>
</reference>
<evidence type="ECO:0000313" key="2">
    <source>
        <dbReference type="WBParaSite" id="ES5_v2.g24283.t1"/>
    </source>
</evidence>
<evidence type="ECO:0000313" key="1">
    <source>
        <dbReference type="Proteomes" id="UP000887579"/>
    </source>
</evidence>
<dbReference type="WBParaSite" id="ES5_v2.g24283.t1">
    <property type="protein sequence ID" value="ES5_v2.g24283.t1"/>
    <property type="gene ID" value="ES5_v2.g24283"/>
</dbReference>
<dbReference type="Proteomes" id="UP000887579">
    <property type="component" value="Unplaced"/>
</dbReference>
<proteinExistence type="predicted"/>